<dbReference type="PANTHER" id="PTHR42663">
    <property type="entry name" value="HYDROLASE C777.06C-RELATED-RELATED"/>
    <property type="match status" value="1"/>
</dbReference>
<dbReference type="GO" id="GO:0103043">
    <property type="term" value="F:phosphoribosyl 1,2-cyclic phosphate phosphodiesterase activity"/>
    <property type="evidence" value="ECO:0007669"/>
    <property type="project" value="UniProtKB-EC"/>
</dbReference>
<protein>
    <submittedName>
        <fullName evidence="2">Phosphoribosyl 1,2-cyclic phosphodiesterase</fullName>
        <ecNumber evidence="2">3.1.4.55</ecNumber>
    </submittedName>
</protein>
<accession>A0A143PR92</accession>
<evidence type="ECO:0000313" key="2">
    <source>
        <dbReference type="EMBL" id="AMY11132.1"/>
    </source>
</evidence>
<dbReference type="Gene3D" id="3.60.15.10">
    <property type="entry name" value="Ribonuclease Z/Hydroxyacylglutathione hydrolase-like"/>
    <property type="match status" value="1"/>
</dbReference>
<dbReference type="InterPro" id="IPR001279">
    <property type="entry name" value="Metallo-B-lactamas"/>
</dbReference>
<dbReference type="SUPFAM" id="SSF56281">
    <property type="entry name" value="Metallo-hydrolase/oxidoreductase"/>
    <property type="match status" value="1"/>
</dbReference>
<dbReference type="SMART" id="SM00849">
    <property type="entry name" value="Lactamase_B"/>
    <property type="match status" value="1"/>
</dbReference>
<evidence type="ECO:0000313" key="3">
    <source>
        <dbReference type="Proteomes" id="UP000076079"/>
    </source>
</evidence>
<dbReference type="PANTHER" id="PTHR42663:SF6">
    <property type="entry name" value="HYDROLASE C777.06C-RELATED"/>
    <property type="match status" value="1"/>
</dbReference>
<dbReference type="EC" id="3.1.4.55" evidence="2"/>
<dbReference type="Pfam" id="PF12706">
    <property type="entry name" value="Lactamase_B_2"/>
    <property type="match status" value="1"/>
</dbReference>
<dbReference type="CDD" id="cd16279">
    <property type="entry name" value="metallo-hydrolase-like_MBL-fold"/>
    <property type="match status" value="1"/>
</dbReference>
<evidence type="ECO:0000259" key="1">
    <source>
        <dbReference type="SMART" id="SM00849"/>
    </source>
</evidence>
<sequence length="260" mass="27934">MRITFLGTGTSQGVPMIGCTCAVCQSPAPEDKRFRPSIVVTHDDGTQVLVDTTPDLRSQALAQGLTRVDAVVYTHSHADHIFGLDELRRFIALKGGGTLTVHGDAHTIDELRRMFGYAFSSPAELGGGVPRLVPAVVDGPFDIAGTTWLPVPVLHGRRQIHGYRIGGFAYLTDCSHVPDSSWALLEGLDLLVIDALRERAHPTHFSLSEAVVAARRSGARRTLFTHMCHDLGHAETNAHLPEGMALAYDGLSVTLPGAST</sequence>
<dbReference type="RefSeq" id="WP_234800501.1">
    <property type="nucleotide sequence ID" value="NZ_CP015136.1"/>
</dbReference>
<dbReference type="KEGG" id="abac:LuPra_04379"/>
<feature type="domain" description="Metallo-beta-lactamase" evidence="1">
    <location>
        <begin position="34"/>
        <end position="226"/>
    </location>
</feature>
<dbReference type="STRING" id="1855912.LuPra_04379"/>
<gene>
    <name evidence="2" type="primary">phnP</name>
    <name evidence="2" type="ORF">LuPra_04379</name>
</gene>
<dbReference type="AlphaFoldDB" id="A0A143PR92"/>
<dbReference type="EMBL" id="CP015136">
    <property type="protein sequence ID" value="AMY11132.1"/>
    <property type="molecule type" value="Genomic_DNA"/>
</dbReference>
<keyword evidence="2" id="KW-0378">Hydrolase</keyword>
<keyword evidence="3" id="KW-1185">Reference proteome</keyword>
<name>A0A143PR92_LUTPR</name>
<reference evidence="2 3" key="1">
    <citation type="journal article" date="2016" name="Genome Announc.">
        <title>First Complete Genome Sequence of a Subdivision 6 Acidobacterium Strain.</title>
        <authorList>
            <person name="Huang S."/>
            <person name="Vieira S."/>
            <person name="Bunk B."/>
            <person name="Riedel T."/>
            <person name="Sproer C."/>
            <person name="Overmann J."/>
        </authorList>
    </citation>
    <scope>NUCLEOTIDE SEQUENCE [LARGE SCALE GENOMIC DNA]</scope>
    <source>
        <strain evidence="3">DSM 100886 HEG_-6_39</strain>
    </source>
</reference>
<dbReference type="Proteomes" id="UP000076079">
    <property type="component" value="Chromosome"/>
</dbReference>
<dbReference type="PATRIC" id="fig|1813736.3.peg.4617"/>
<organism evidence="2 3">
    <name type="scientific">Luteitalea pratensis</name>
    <dbReference type="NCBI Taxonomy" id="1855912"/>
    <lineage>
        <taxon>Bacteria</taxon>
        <taxon>Pseudomonadati</taxon>
        <taxon>Acidobacteriota</taxon>
        <taxon>Vicinamibacteria</taxon>
        <taxon>Vicinamibacterales</taxon>
        <taxon>Vicinamibacteraceae</taxon>
        <taxon>Luteitalea</taxon>
    </lineage>
</organism>
<proteinExistence type="predicted"/>
<reference evidence="3" key="2">
    <citation type="submission" date="2016-04" db="EMBL/GenBank/DDBJ databases">
        <title>First Complete Genome Sequence of a Subdivision 6 Acidobacterium.</title>
        <authorList>
            <person name="Huang S."/>
            <person name="Vieira S."/>
            <person name="Bunk B."/>
            <person name="Riedel T."/>
            <person name="Sproeer C."/>
            <person name="Overmann J."/>
        </authorList>
    </citation>
    <scope>NUCLEOTIDE SEQUENCE [LARGE SCALE GENOMIC DNA]</scope>
    <source>
        <strain evidence="3">DSM 100886 HEG_-6_39</strain>
    </source>
</reference>
<dbReference type="InterPro" id="IPR036866">
    <property type="entry name" value="RibonucZ/Hydroxyglut_hydro"/>
</dbReference>